<comment type="caution">
    <text evidence="1">The sequence shown here is derived from an EMBL/GenBank/DDBJ whole genome shotgun (WGS) entry which is preliminary data.</text>
</comment>
<dbReference type="EMBL" id="BQNB010010041">
    <property type="protein sequence ID" value="GJS71917.1"/>
    <property type="molecule type" value="Genomic_DNA"/>
</dbReference>
<protein>
    <submittedName>
        <fullName evidence="1">Uncharacterized protein</fullName>
    </submittedName>
</protein>
<organism evidence="1 2">
    <name type="scientific">Tanacetum coccineum</name>
    <dbReference type="NCBI Taxonomy" id="301880"/>
    <lineage>
        <taxon>Eukaryota</taxon>
        <taxon>Viridiplantae</taxon>
        <taxon>Streptophyta</taxon>
        <taxon>Embryophyta</taxon>
        <taxon>Tracheophyta</taxon>
        <taxon>Spermatophyta</taxon>
        <taxon>Magnoliopsida</taxon>
        <taxon>eudicotyledons</taxon>
        <taxon>Gunneridae</taxon>
        <taxon>Pentapetalae</taxon>
        <taxon>asterids</taxon>
        <taxon>campanulids</taxon>
        <taxon>Asterales</taxon>
        <taxon>Asteraceae</taxon>
        <taxon>Asteroideae</taxon>
        <taxon>Anthemideae</taxon>
        <taxon>Anthemidinae</taxon>
        <taxon>Tanacetum</taxon>
    </lineage>
</organism>
<evidence type="ECO:0000313" key="1">
    <source>
        <dbReference type="EMBL" id="GJS71917.1"/>
    </source>
</evidence>
<gene>
    <name evidence="1" type="ORF">Tco_0704758</name>
</gene>
<reference evidence="1" key="1">
    <citation type="journal article" date="2022" name="Int. J. Mol. Sci.">
        <title>Draft Genome of Tanacetum Coccineum: Genomic Comparison of Closely Related Tanacetum-Family Plants.</title>
        <authorList>
            <person name="Yamashiro T."/>
            <person name="Shiraishi A."/>
            <person name="Nakayama K."/>
            <person name="Satake H."/>
        </authorList>
    </citation>
    <scope>NUCLEOTIDE SEQUENCE</scope>
</reference>
<reference evidence="1" key="2">
    <citation type="submission" date="2022-01" db="EMBL/GenBank/DDBJ databases">
        <authorList>
            <person name="Yamashiro T."/>
            <person name="Shiraishi A."/>
            <person name="Satake H."/>
            <person name="Nakayama K."/>
        </authorList>
    </citation>
    <scope>NUCLEOTIDE SEQUENCE</scope>
</reference>
<dbReference type="Proteomes" id="UP001151760">
    <property type="component" value="Unassembled WGS sequence"/>
</dbReference>
<keyword evidence="2" id="KW-1185">Reference proteome</keyword>
<proteinExistence type="predicted"/>
<sequence>MDSMHSKLNMYYDYGAHVKGELLVMMKNSQSVNLLIFISNTLIELFNDFGFDCDGIPKRPTMYLNLWSYKVVRHRYSNPMIQPEPEGSTQGYPLDSVEVLRFYTSAGNPVKEILLKLNLPDHRILKDGGEGKERSLEFYFKFSSRDSKLAIGLKRLPAGSITTWEDLTTRFLAQFFPPGRTAKLHNEYSDVQLHHGNLYPKHGLQEPEPTLEDEFQDLHLNLPVLEVLARALIYNAILDKYVESLELGKNGLAFVQGEVPEKMEDPRLFTLPCRLGDSKLSKVGREPETLASRRVIPATANAVIDCRIAKIAVGEGITRSVFQRKKDVD</sequence>
<evidence type="ECO:0000313" key="2">
    <source>
        <dbReference type="Proteomes" id="UP001151760"/>
    </source>
</evidence>
<name>A0ABQ4Y418_9ASTR</name>
<accession>A0ABQ4Y418</accession>